<accession>A0ABX5JH90</accession>
<protein>
    <recommendedName>
        <fullName evidence="4">Lipoprotein</fullName>
    </recommendedName>
</protein>
<dbReference type="RefSeq" id="WP_108528529.1">
    <property type="nucleotide sequence ID" value="NZ_MUXF01000019.1"/>
</dbReference>
<feature type="signal peptide" evidence="1">
    <location>
        <begin position="1"/>
        <end position="21"/>
    </location>
</feature>
<proteinExistence type="predicted"/>
<organism evidence="2 3">
    <name type="scientific">Arcobacter lacus</name>
    <dbReference type="NCBI Taxonomy" id="1912876"/>
    <lineage>
        <taxon>Bacteria</taxon>
        <taxon>Pseudomonadati</taxon>
        <taxon>Campylobacterota</taxon>
        <taxon>Epsilonproteobacteria</taxon>
        <taxon>Campylobacterales</taxon>
        <taxon>Arcobacteraceae</taxon>
        <taxon>Arcobacter</taxon>
    </lineage>
</organism>
<dbReference type="EMBL" id="MUXF01000019">
    <property type="protein sequence ID" value="PUE64857.1"/>
    <property type="molecule type" value="Genomic_DNA"/>
</dbReference>
<evidence type="ECO:0000313" key="3">
    <source>
        <dbReference type="Proteomes" id="UP000251311"/>
    </source>
</evidence>
<evidence type="ECO:0000313" key="2">
    <source>
        <dbReference type="EMBL" id="PUE64857.1"/>
    </source>
</evidence>
<gene>
    <name evidence="2" type="ORF">B0175_10655</name>
</gene>
<comment type="caution">
    <text evidence="2">The sequence shown here is derived from an EMBL/GenBank/DDBJ whole genome shotgun (WGS) entry which is preliminary data.</text>
</comment>
<dbReference type="Proteomes" id="UP000251311">
    <property type="component" value="Unassembled WGS sequence"/>
</dbReference>
<sequence>MKKIINIVSISLITMLFTACAPNEIPMKAYPNKNTNKVDYISFDGSVETSSGDEIIEVQNIALMINKAAQTFDKEGIKYFYLTKTAGVPPMINNFENLVNYCYPEYYKKSSLEDKCNLTPTVNNSNVKIGFVGLEESALTYDKFVWSVKDVLNDKNIQKVISEALKEYDVNEIIFKEK</sequence>
<keyword evidence="1" id="KW-0732">Signal</keyword>
<feature type="chain" id="PRO_5046719116" description="Lipoprotein" evidence="1">
    <location>
        <begin position="22"/>
        <end position="178"/>
    </location>
</feature>
<reference evidence="2 3" key="1">
    <citation type="submission" date="2017-02" db="EMBL/GenBank/DDBJ databases">
        <title>Arcobacter lacus sp. nov., a new species isolated from reclaimed water.</title>
        <authorList>
            <person name="Figueras M.J."/>
            <person name="Perez-Cataluna A."/>
            <person name="Salas-Masso N."/>
        </authorList>
    </citation>
    <scope>NUCLEOTIDE SEQUENCE [LARGE SCALE GENOMIC DNA]</scope>
    <source>
        <strain evidence="2 3">RW43-9</strain>
    </source>
</reference>
<dbReference type="PROSITE" id="PS51257">
    <property type="entry name" value="PROKAR_LIPOPROTEIN"/>
    <property type="match status" value="1"/>
</dbReference>
<evidence type="ECO:0008006" key="4">
    <source>
        <dbReference type="Google" id="ProtNLM"/>
    </source>
</evidence>
<evidence type="ECO:0000256" key="1">
    <source>
        <dbReference type="SAM" id="SignalP"/>
    </source>
</evidence>
<name>A0ABX5JH90_9BACT</name>
<keyword evidence="3" id="KW-1185">Reference proteome</keyword>